<dbReference type="GO" id="GO:0005576">
    <property type="term" value="C:extracellular region"/>
    <property type="evidence" value="ECO:0007669"/>
    <property type="project" value="UniProtKB-SubCell"/>
</dbReference>
<feature type="chain" id="PRO_5003772519" description="Gnk2-homologous domain-containing protein" evidence="6">
    <location>
        <begin position="26"/>
        <end position="267"/>
    </location>
</feature>
<dbReference type="InterPro" id="IPR002902">
    <property type="entry name" value="GNK2"/>
</dbReference>
<feature type="signal peptide" evidence="6">
    <location>
        <begin position="1"/>
        <end position="25"/>
    </location>
</feature>
<dbReference type="eggNOG" id="ENOG502QT6G">
    <property type="taxonomic scope" value="Eukaryota"/>
</dbReference>
<evidence type="ECO:0000256" key="2">
    <source>
        <dbReference type="ARBA" id="ARBA00022525"/>
    </source>
</evidence>
<feature type="domain" description="Gnk2-homologous" evidence="7">
    <location>
        <begin position="28"/>
        <end position="130"/>
    </location>
</feature>
<name>J3LMH8_ORYBR</name>
<evidence type="ECO:0000256" key="3">
    <source>
        <dbReference type="ARBA" id="ARBA00022729"/>
    </source>
</evidence>
<dbReference type="InterPro" id="IPR050581">
    <property type="entry name" value="CRR_secretory_protein"/>
</dbReference>
<sequence length="267" mass="28389">MAFSSKAACRCLVLVSFALLPLSMAMDPIGSYCSGNSLGLAGNSKAVASINSVLTDLVSQGSAGGGFATSSAGKGPNVIYGLAQCRGDVSAGDCQACLASAANQILTCNYQSDSRIWYDYCFMRYENENFIGQMDTKVGVIVFNTQPMENAKAFQKTVGKVVGKATAAASAAGSGGLRRAKGQYTPFVTIYGLAQCTRDLLPLACAQCLSTAVSRFDDYCGALQGCQVNYSSYRVRYEIYPFYFPLATGVRTATTDMTKYTKIVVHR</sequence>
<evidence type="ECO:0000256" key="1">
    <source>
        <dbReference type="ARBA" id="ARBA00004613"/>
    </source>
</evidence>
<evidence type="ECO:0000256" key="4">
    <source>
        <dbReference type="ARBA" id="ARBA00022737"/>
    </source>
</evidence>
<dbReference type="OrthoDB" id="1731016at2759"/>
<dbReference type="CDD" id="cd23509">
    <property type="entry name" value="Gnk2-like"/>
    <property type="match status" value="2"/>
</dbReference>
<evidence type="ECO:0000313" key="8">
    <source>
        <dbReference type="EnsemblPlants" id="OB03G22540.1"/>
    </source>
</evidence>
<dbReference type="PANTHER" id="PTHR32411">
    <property type="entry name" value="CYSTEINE-RICH REPEAT SECRETORY PROTEIN 38-RELATED"/>
    <property type="match status" value="1"/>
</dbReference>
<reference evidence="8" key="1">
    <citation type="journal article" date="2013" name="Nat. Commun.">
        <title>Whole-genome sequencing of Oryza brachyantha reveals mechanisms underlying Oryza genome evolution.</title>
        <authorList>
            <person name="Chen J."/>
            <person name="Huang Q."/>
            <person name="Gao D."/>
            <person name="Wang J."/>
            <person name="Lang Y."/>
            <person name="Liu T."/>
            <person name="Li B."/>
            <person name="Bai Z."/>
            <person name="Luis Goicoechea J."/>
            <person name="Liang C."/>
            <person name="Chen C."/>
            <person name="Zhang W."/>
            <person name="Sun S."/>
            <person name="Liao Y."/>
            <person name="Zhang X."/>
            <person name="Yang L."/>
            <person name="Song C."/>
            <person name="Wang M."/>
            <person name="Shi J."/>
            <person name="Liu G."/>
            <person name="Liu J."/>
            <person name="Zhou H."/>
            <person name="Zhou W."/>
            <person name="Yu Q."/>
            <person name="An N."/>
            <person name="Chen Y."/>
            <person name="Cai Q."/>
            <person name="Wang B."/>
            <person name="Liu B."/>
            <person name="Min J."/>
            <person name="Huang Y."/>
            <person name="Wu H."/>
            <person name="Li Z."/>
            <person name="Zhang Y."/>
            <person name="Yin Y."/>
            <person name="Song W."/>
            <person name="Jiang J."/>
            <person name="Jackson S.A."/>
            <person name="Wing R.A."/>
            <person name="Wang J."/>
            <person name="Chen M."/>
        </authorList>
    </citation>
    <scope>NUCLEOTIDE SEQUENCE [LARGE SCALE GENOMIC DNA]</scope>
    <source>
        <strain evidence="8">cv. IRGC 101232</strain>
    </source>
</reference>
<dbReference type="OMA" id="PLGEFCN"/>
<dbReference type="HOGENOM" id="CLU_000288_35_0_1"/>
<accession>J3LMH8</accession>
<proteinExistence type="inferred from homology"/>
<dbReference type="Gene3D" id="3.30.430.20">
    <property type="entry name" value="Gnk2 domain, C-X8-C-X2-C motif"/>
    <property type="match status" value="2"/>
</dbReference>
<dbReference type="PANTHER" id="PTHR32411:SF55">
    <property type="entry name" value="CYSTEINE-RICH REPEAT SECRETORY PROTEIN 55"/>
    <property type="match status" value="1"/>
</dbReference>
<keyword evidence="4" id="KW-0677">Repeat</keyword>
<comment type="subcellular location">
    <subcellularLocation>
        <location evidence="1">Secreted</location>
    </subcellularLocation>
</comment>
<dbReference type="AlphaFoldDB" id="J3LMH8"/>
<evidence type="ECO:0000256" key="6">
    <source>
        <dbReference type="SAM" id="SignalP"/>
    </source>
</evidence>
<dbReference type="Proteomes" id="UP000006038">
    <property type="component" value="Chromosome 3"/>
</dbReference>
<dbReference type="Pfam" id="PF01657">
    <property type="entry name" value="Stress-antifung"/>
    <property type="match status" value="2"/>
</dbReference>
<comment type="similarity">
    <text evidence="5">Belongs to the cysteine-rich repeat secretory protein family.</text>
</comment>
<evidence type="ECO:0000313" key="9">
    <source>
        <dbReference type="Proteomes" id="UP000006038"/>
    </source>
</evidence>
<dbReference type="STRING" id="4533.J3LMH8"/>
<keyword evidence="9" id="KW-1185">Reference proteome</keyword>
<evidence type="ECO:0000259" key="7">
    <source>
        <dbReference type="PROSITE" id="PS51473"/>
    </source>
</evidence>
<dbReference type="InterPro" id="IPR038408">
    <property type="entry name" value="GNK2_sf"/>
</dbReference>
<keyword evidence="2" id="KW-0964">Secreted</keyword>
<evidence type="ECO:0000256" key="5">
    <source>
        <dbReference type="ARBA" id="ARBA00038515"/>
    </source>
</evidence>
<dbReference type="Gramene" id="OB03G22540.1">
    <property type="protein sequence ID" value="OB03G22540.1"/>
    <property type="gene ID" value="OB03G22540"/>
</dbReference>
<reference evidence="8" key="2">
    <citation type="submission" date="2013-04" db="UniProtKB">
        <authorList>
            <consortium name="EnsemblPlants"/>
        </authorList>
    </citation>
    <scope>IDENTIFICATION</scope>
</reference>
<dbReference type="PROSITE" id="PS51473">
    <property type="entry name" value="GNK2"/>
    <property type="match status" value="2"/>
</dbReference>
<protein>
    <recommendedName>
        <fullName evidence="7">Gnk2-homologous domain-containing protein</fullName>
    </recommendedName>
</protein>
<feature type="domain" description="Gnk2-homologous" evidence="7">
    <location>
        <begin position="136"/>
        <end position="242"/>
    </location>
</feature>
<organism evidence="8">
    <name type="scientific">Oryza brachyantha</name>
    <name type="common">malo sina</name>
    <dbReference type="NCBI Taxonomy" id="4533"/>
    <lineage>
        <taxon>Eukaryota</taxon>
        <taxon>Viridiplantae</taxon>
        <taxon>Streptophyta</taxon>
        <taxon>Embryophyta</taxon>
        <taxon>Tracheophyta</taxon>
        <taxon>Spermatophyta</taxon>
        <taxon>Magnoliopsida</taxon>
        <taxon>Liliopsida</taxon>
        <taxon>Poales</taxon>
        <taxon>Poaceae</taxon>
        <taxon>BOP clade</taxon>
        <taxon>Oryzoideae</taxon>
        <taxon>Oryzeae</taxon>
        <taxon>Oryzinae</taxon>
        <taxon>Oryza</taxon>
    </lineage>
</organism>
<dbReference type="EnsemblPlants" id="OB03G22540.1">
    <property type="protein sequence ID" value="OB03G22540.1"/>
    <property type="gene ID" value="OB03G22540"/>
</dbReference>
<keyword evidence="3 6" id="KW-0732">Signal</keyword>